<dbReference type="Gene3D" id="1.10.10.60">
    <property type="entry name" value="Homeodomain-like"/>
    <property type="match status" value="1"/>
</dbReference>
<organism evidence="8 9">
    <name type="scientific">Nocardioides lentus</name>
    <dbReference type="NCBI Taxonomy" id="338077"/>
    <lineage>
        <taxon>Bacteria</taxon>
        <taxon>Bacillati</taxon>
        <taxon>Actinomycetota</taxon>
        <taxon>Actinomycetes</taxon>
        <taxon>Propionibacteriales</taxon>
        <taxon>Nocardioidaceae</taxon>
        <taxon>Nocardioides</taxon>
    </lineage>
</organism>
<evidence type="ECO:0000259" key="7">
    <source>
        <dbReference type="PROSITE" id="PS50977"/>
    </source>
</evidence>
<evidence type="ECO:0000256" key="6">
    <source>
        <dbReference type="SAM" id="MobiDB-lite"/>
    </source>
</evidence>
<dbReference type="Pfam" id="PF00440">
    <property type="entry name" value="TetR_N"/>
    <property type="match status" value="1"/>
</dbReference>
<dbReference type="InterPro" id="IPR009057">
    <property type="entry name" value="Homeodomain-like_sf"/>
</dbReference>
<dbReference type="Gene3D" id="1.10.357.10">
    <property type="entry name" value="Tetracycline Repressor, domain 2"/>
    <property type="match status" value="1"/>
</dbReference>
<dbReference type="InterPro" id="IPR001647">
    <property type="entry name" value="HTH_TetR"/>
</dbReference>
<dbReference type="RefSeq" id="WP_344002986.1">
    <property type="nucleotide sequence ID" value="NZ_BAAAMY010000001.1"/>
</dbReference>
<evidence type="ECO:0000256" key="2">
    <source>
        <dbReference type="ARBA" id="ARBA00023015"/>
    </source>
</evidence>
<dbReference type="InterPro" id="IPR050109">
    <property type="entry name" value="HTH-type_TetR-like_transc_reg"/>
</dbReference>
<dbReference type="EMBL" id="BAAAMY010000001">
    <property type="protein sequence ID" value="GAA1906505.1"/>
    <property type="molecule type" value="Genomic_DNA"/>
</dbReference>
<dbReference type="PROSITE" id="PS50977">
    <property type="entry name" value="HTH_TETR_2"/>
    <property type="match status" value="1"/>
</dbReference>
<dbReference type="Pfam" id="PF02909">
    <property type="entry name" value="TetR_C_1"/>
    <property type="match status" value="1"/>
</dbReference>
<proteinExistence type="predicted"/>
<accession>A0ABP5A819</accession>
<dbReference type="PANTHER" id="PTHR30055:SF151">
    <property type="entry name" value="TRANSCRIPTIONAL REGULATORY PROTEIN"/>
    <property type="match status" value="1"/>
</dbReference>
<protein>
    <submittedName>
        <fullName evidence="8">TetR/AcrR family transcriptional regulator C-terminal domain-containing protein</fullName>
    </submittedName>
</protein>
<keyword evidence="3 5" id="KW-0238">DNA-binding</keyword>
<feature type="DNA-binding region" description="H-T-H motif" evidence="5">
    <location>
        <begin position="62"/>
        <end position="81"/>
    </location>
</feature>
<feature type="region of interest" description="Disordered" evidence="6">
    <location>
        <begin position="1"/>
        <end position="23"/>
    </location>
</feature>
<evidence type="ECO:0000256" key="1">
    <source>
        <dbReference type="ARBA" id="ARBA00022491"/>
    </source>
</evidence>
<dbReference type="InterPro" id="IPR003012">
    <property type="entry name" value="Tet_transcr_reg_TetR"/>
</dbReference>
<keyword evidence="4" id="KW-0804">Transcription</keyword>
<evidence type="ECO:0000256" key="4">
    <source>
        <dbReference type="ARBA" id="ARBA00023163"/>
    </source>
</evidence>
<dbReference type="PANTHER" id="PTHR30055">
    <property type="entry name" value="HTH-TYPE TRANSCRIPTIONAL REGULATOR RUTR"/>
    <property type="match status" value="1"/>
</dbReference>
<dbReference type="Proteomes" id="UP001501612">
    <property type="component" value="Unassembled WGS sequence"/>
</dbReference>
<evidence type="ECO:0000256" key="5">
    <source>
        <dbReference type="PROSITE-ProRule" id="PRU00335"/>
    </source>
</evidence>
<dbReference type="InterPro" id="IPR004111">
    <property type="entry name" value="Repressor_TetR_C"/>
</dbReference>
<sequence length="257" mass="27298">MGDSADSSDRRGPAGRSAGAGHDLDAAIAGGDAVPARAPLDRDRIVAAALTYVDAHGLAGLTMRRLGDRLGVEAMSLYRYVPGKEDLLDAVVEALLDVLERDPDVLVAPTDGWQDFLQRLAHGIRRAALAHPKAFPLVASRPPEAPWLRPPLRSLVWVERFLVALTDEGFDAGSAVAAYRSFTSFLLGHLLLEVAGHGADVGPLDVVDDGSVADEGLADYPAVAALRSELSQDHAALEFEDALESLLDRLTLLRAEG</sequence>
<dbReference type="SUPFAM" id="SSF48498">
    <property type="entry name" value="Tetracyclin repressor-like, C-terminal domain"/>
    <property type="match status" value="1"/>
</dbReference>
<keyword evidence="9" id="KW-1185">Reference proteome</keyword>
<evidence type="ECO:0000313" key="9">
    <source>
        <dbReference type="Proteomes" id="UP001501612"/>
    </source>
</evidence>
<keyword evidence="2" id="KW-0805">Transcription regulation</keyword>
<feature type="domain" description="HTH tetR-type" evidence="7">
    <location>
        <begin position="39"/>
        <end position="99"/>
    </location>
</feature>
<gene>
    <name evidence="8" type="ORF">GCM10009737_04100</name>
</gene>
<dbReference type="SUPFAM" id="SSF46689">
    <property type="entry name" value="Homeodomain-like"/>
    <property type="match status" value="1"/>
</dbReference>
<reference evidence="9" key="1">
    <citation type="journal article" date="2019" name="Int. J. Syst. Evol. Microbiol.">
        <title>The Global Catalogue of Microorganisms (GCM) 10K type strain sequencing project: providing services to taxonomists for standard genome sequencing and annotation.</title>
        <authorList>
            <consortium name="The Broad Institute Genomics Platform"/>
            <consortium name="The Broad Institute Genome Sequencing Center for Infectious Disease"/>
            <person name="Wu L."/>
            <person name="Ma J."/>
        </authorList>
    </citation>
    <scope>NUCLEOTIDE SEQUENCE [LARGE SCALE GENOMIC DNA]</scope>
    <source>
        <strain evidence="9">JCM 14046</strain>
    </source>
</reference>
<keyword evidence="1" id="KW-0678">Repressor</keyword>
<comment type="caution">
    <text evidence="8">The sequence shown here is derived from an EMBL/GenBank/DDBJ whole genome shotgun (WGS) entry which is preliminary data.</text>
</comment>
<dbReference type="PRINTS" id="PR00400">
    <property type="entry name" value="TETREPRESSOR"/>
</dbReference>
<evidence type="ECO:0000313" key="8">
    <source>
        <dbReference type="EMBL" id="GAA1906505.1"/>
    </source>
</evidence>
<name>A0ABP5A819_9ACTN</name>
<dbReference type="InterPro" id="IPR036271">
    <property type="entry name" value="Tet_transcr_reg_TetR-rel_C_sf"/>
</dbReference>
<evidence type="ECO:0000256" key="3">
    <source>
        <dbReference type="ARBA" id="ARBA00023125"/>
    </source>
</evidence>